<dbReference type="InParanoid" id="A0A165UUJ3"/>
<feature type="region of interest" description="Disordered" evidence="1">
    <location>
        <begin position="105"/>
        <end position="159"/>
    </location>
</feature>
<evidence type="ECO:0000256" key="1">
    <source>
        <dbReference type="SAM" id="MobiDB-lite"/>
    </source>
</evidence>
<keyword evidence="2" id="KW-0472">Membrane</keyword>
<reference evidence="3 4" key="1">
    <citation type="journal article" date="2016" name="Mol. Biol. Evol.">
        <title>Comparative Genomics of Early-Diverging Mushroom-Forming Fungi Provides Insights into the Origins of Lignocellulose Decay Capabilities.</title>
        <authorList>
            <person name="Nagy L.G."/>
            <person name="Riley R."/>
            <person name="Tritt A."/>
            <person name="Adam C."/>
            <person name="Daum C."/>
            <person name="Floudas D."/>
            <person name="Sun H."/>
            <person name="Yadav J.S."/>
            <person name="Pangilinan J."/>
            <person name="Larsson K.H."/>
            <person name="Matsuura K."/>
            <person name="Barry K."/>
            <person name="Labutti K."/>
            <person name="Kuo R."/>
            <person name="Ohm R.A."/>
            <person name="Bhattacharya S.S."/>
            <person name="Shirouzu T."/>
            <person name="Yoshinaga Y."/>
            <person name="Martin F.M."/>
            <person name="Grigoriev I.V."/>
            <person name="Hibbett D.S."/>
        </authorList>
    </citation>
    <scope>NUCLEOTIDE SEQUENCE [LARGE SCALE GENOMIC DNA]</scope>
    <source>
        <strain evidence="3 4">HHB14362 ss-1</strain>
    </source>
</reference>
<protein>
    <submittedName>
        <fullName evidence="3">Uncharacterized protein</fullName>
    </submittedName>
</protein>
<keyword evidence="2" id="KW-1133">Transmembrane helix</keyword>
<keyword evidence="2" id="KW-0812">Transmembrane</keyword>
<sequence>MPAVSSAPSTTTSIPLPAVSIYPDPELREAQPDVVQIICGITYGFLILLTLGLAFFCGHRYHKRKQMFADEACFKDLSFLGRLKRPYHFVRLLFTPNVESKRDVELGTRSLPRTPTFPPLPSRTSTFDQKLPPYSERGAPMISEEQPGASVRSAGRGEA</sequence>
<accession>A0A165UUJ3</accession>
<evidence type="ECO:0000313" key="3">
    <source>
        <dbReference type="EMBL" id="KZT28724.1"/>
    </source>
</evidence>
<dbReference type="EMBL" id="KV425556">
    <property type="protein sequence ID" value="KZT28724.1"/>
    <property type="molecule type" value="Genomic_DNA"/>
</dbReference>
<evidence type="ECO:0000313" key="4">
    <source>
        <dbReference type="Proteomes" id="UP000076761"/>
    </source>
</evidence>
<feature type="transmembrane region" description="Helical" evidence="2">
    <location>
        <begin position="34"/>
        <end position="57"/>
    </location>
</feature>
<evidence type="ECO:0000256" key="2">
    <source>
        <dbReference type="SAM" id="Phobius"/>
    </source>
</evidence>
<gene>
    <name evidence="3" type="ORF">NEOLEDRAFT_1175579</name>
</gene>
<organism evidence="3 4">
    <name type="scientific">Neolentinus lepideus HHB14362 ss-1</name>
    <dbReference type="NCBI Taxonomy" id="1314782"/>
    <lineage>
        <taxon>Eukaryota</taxon>
        <taxon>Fungi</taxon>
        <taxon>Dikarya</taxon>
        <taxon>Basidiomycota</taxon>
        <taxon>Agaricomycotina</taxon>
        <taxon>Agaricomycetes</taxon>
        <taxon>Gloeophyllales</taxon>
        <taxon>Gloeophyllaceae</taxon>
        <taxon>Neolentinus</taxon>
    </lineage>
</organism>
<dbReference type="Proteomes" id="UP000076761">
    <property type="component" value="Unassembled WGS sequence"/>
</dbReference>
<dbReference type="AlphaFoldDB" id="A0A165UUJ3"/>
<proteinExistence type="predicted"/>
<name>A0A165UUJ3_9AGAM</name>
<keyword evidence="4" id="KW-1185">Reference proteome</keyword>